<keyword evidence="6" id="KW-0472">Membrane</keyword>
<keyword evidence="9" id="KW-0966">Cell projection</keyword>
<dbReference type="AlphaFoldDB" id="A0A9D1MY61"/>
<evidence type="ECO:0000256" key="7">
    <source>
        <dbReference type="SAM" id="MobiDB-lite"/>
    </source>
</evidence>
<keyword evidence="4" id="KW-0145">Chemotaxis</keyword>
<dbReference type="GO" id="GO:0006935">
    <property type="term" value="P:chemotaxis"/>
    <property type="evidence" value="ECO:0007669"/>
    <property type="project" value="UniProtKB-KW"/>
</dbReference>
<dbReference type="InterPro" id="IPR012826">
    <property type="entry name" value="FliN"/>
</dbReference>
<dbReference type="EMBL" id="DVOD01000008">
    <property type="protein sequence ID" value="HIU91637.1"/>
    <property type="molecule type" value="Genomic_DNA"/>
</dbReference>
<dbReference type="PANTHER" id="PTHR43484:SF1">
    <property type="entry name" value="FLAGELLAR MOTOR SWITCH PROTEIN FLIN"/>
    <property type="match status" value="1"/>
</dbReference>
<dbReference type="NCBIfam" id="TIGR02480">
    <property type="entry name" value="fliN"/>
    <property type="match status" value="1"/>
</dbReference>
<evidence type="ECO:0000256" key="6">
    <source>
        <dbReference type="ARBA" id="ARBA00023136"/>
    </source>
</evidence>
<dbReference type="InterPro" id="IPR001172">
    <property type="entry name" value="FliN_T3SS_HrcQb"/>
</dbReference>
<evidence type="ECO:0000256" key="2">
    <source>
        <dbReference type="ARBA" id="ARBA00009226"/>
    </source>
</evidence>
<dbReference type="Pfam" id="PF01052">
    <property type="entry name" value="FliMN_C"/>
    <property type="match status" value="1"/>
</dbReference>
<evidence type="ECO:0000313" key="9">
    <source>
        <dbReference type="EMBL" id="HIU91637.1"/>
    </source>
</evidence>
<keyword evidence="3" id="KW-1003">Cell membrane</keyword>
<dbReference type="Proteomes" id="UP000886748">
    <property type="component" value="Unassembled WGS sequence"/>
</dbReference>
<dbReference type="PRINTS" id="PR00956">
    <property type="entry name" value="FLGMOTORFLIN"/>
</dbReference>
<gene>
    <name evidence="9" type="primary">fliN</name>
    <name evidence="9" type="ORF">IAD26_00735</name>
</gene>
<dbReference type="GO" id="GO:0005886">
    <property type="term" value="C:plasma membrane"/>
    <property type="evidence" value="ECO:0007669"/>
    <property type="project" value="UniProtKB-SubCell"/>
</dbReference>
<comment type="similarity">
    <text evidence="2">Belongs to the FliN/MopA/SpaO family.</text>
</comment>
<dbReference type="PANTHER" id="PTHR43484">
    <property type="match status" value="1"/>
</dbReference>
<dbReference type="GO" id="GO:0071973">
    <property type="term" value="P:bacterial-type flagellum-dependent cell motility"/>
    <property type="evidence" value="ECO:0007669"/>
    <property type="project" value="InterPro"/>
</dbReference>
<dbReference type="GO" id="GO:0003774">
    <property type="term" value="F:cytoskeletal motor activity"/>
    <property type="evidence" value="ECO:0007669"/>
    <property type="project" value="InterPro"/>
</dbReference>
<dbReference type="SUPFAM" id="SSF101801">
    <property type="entry name" value="Surface presentation of antigens (SPOA)"/>
    <property type="match status" value="1"/>
</dbReference>
<dbReference type="InterPro" id="IPR001543">
    <property type="entry name" value="FliN-like_C"/>
</dbReference>
<evidence type="ECO:0000256" key="1">
    <source>
        <dbReference type="ARBA" id="ARBA00004413"/>
    </source>
</evidence>
<comment type="caution">
    <text evidence="9">The sequence shown here is derived from an EMBL/GenBank/DDBJ whole genome shotgun (WGS) entry which is preliminary data.</text>
</comment>
<comment type="subcellular location">
    <subcellularLocation>
        <location evidence="1">Cell membrane</location>
        <topology evidence="1">Peripheral membrane protein</topology>
        <orientation evidence="1">Cytoplasmic side</orientation>
    </subcellularLocation>
</comment>
<evidence type="ECO:0000256" key="3">
    <source>
        <dbReference type="ARBA" id="ARBA00022475"/>
    </source>
</evidence>
<proteinExistence type="inferred from homology"/>
<evidence type="ECO:0000313" key="10">
    <source>
        <dbReference type="Proteomes" id="UP000886748"/>
    </source>
</evidence>
<evidence type="ECO:0000256" key="5">
    <source>
        <dbReference type="ARBA" id="ARBA00022779"/>
    </source>
</evidence>
<name>A0A9D1MY61_9CLOT</name>
<dbReference type="InterPro" id="IPR051469">
    <property type="entry name" value="FliN/MopA/SpaO"/>
</dbReference>
<feature type="domain" description="Flagellar motor switch protein FliN-like C-terminal" evidence="8">
    <location>
        <begin position="117"/>
        <end position="187"/>
    </location>
</feature>
<accession>A0A9D1MY61</accession>
<reference evidence="9" key="2">
    <citation type="journal article" date="2021" name="PeerJ">
        <title>Extensive microbial diversity within the chicken gut microbiome revealed by metagenomics and culture.</title>
        <authorList>
            <person name="Gilroy R."/>
            <person name="Ravi A."/>
            <person name="Getino M."/>
            <person name="Pursley I."/>
            <person name="Horton D.L."/>
            <person name="Alikhan N.F."/>
            <person name="Baker D."/>
            <person name="Gharbi K."/>
            <person name="Hall N."/>
            <person name="Watson M."/>
            <person name="Adriaenssens E.M."/>
            <person name="Foster-Nyarko E."/>
            <person name="Jarju S."/>
            <person name="Secka A."/>
            <person name="Antonio M."/>
            <person name="Oren A."/>
            <person name="Chaudhuri R.R."/>
            <person name="La Ragione R."/>
            <person name="Hildebrand F."/>
            <person name="Pallen M.J."/>
        </authorList>
    </citation>
    <scope>NUCLEOTIDE SEQUENCE</scope>
    <source>
        <strain evidence="9">CHK154-7741</strain>
    </source>
</reference>
<evidence type="ECO:0000256" key="4">
    <source>
        <dbReference type="ARBA" id="ARBA00022500"/>
    </source>
</evidence>
<keyword evidence="9" id="KW-0969">Cilium</keyword>
<feature type="region of interest" description="Disordered" evidence="7">
    <location>
        <begin position="1"/>
        <end position="48"/>
    </location>
</feature>
<protein>
    <submittedName>
        <fullName evidence="9">Flagellar motor switch protein FliN</fullName>
    </submittedName>
</protein>
<reference evidence="9" key="1">
    <citation type="submission" date="2020-10" db="EMBL/GenBank/DDBJ databases">
        <authorList>
            <person name="Gilroy R."/>
        </authorList>
    </citation>
    <scope>NUCLEOTIDE SEQUENCE</scope>
    <source>
        <strain evidence="9">CHK154-7741</strain>
    </source>
</reference>
<organism evidence="9 10">
    <name type="scientific">Candidatus Limenecus avicola</name>
    <dbReference type="NCBI Taxonomy" id="2840847"/>
    <lineage>
        <taxon>Bacteria</taxon>
        <taxon>Bacillati</taxon>
        <taxon>Bacillota</taxon>
        <taxon>Clostridia</taxon>
        <taxon>Eubacteriales</taxon>
        <taxon>Clostridiaceae</taxon>
        <taxon>Clostridiaceae incertae sedis</taxon>
        <taxon>Candidatus Limenecus</taxon>
    </lineage>
</organism>
<evidence type="ECO:0000259" key="8">
    <source>
        <dbReference type="Pfam" id="PF01052"/>
    </source>
</evidence>
<dbReference type="Gene3D" id="2.30.330.10">
    <property type="entry name" value="SpoA-like"/>
    <property type="match status" value="1"/>
</dbReference>
<keyword evidence="5" id="KW-0283">Flagellar rotation</keyword>
<keyword evidence="9" id="KW-0282">Flagellum</keyword>
<sequence length="196" mass="21627">MSDDNMQNDDFNKNEIPSADDDISGLNPAMNMPSDDDMPTAGDGGMDFQTQQQLNENAVDYDFNEMQGTPANASEEEVKIDEAPQNDDGPVTVRPVEFTPFDSYTPTNTDTNKNLELLMDIKLELTVELGRCQLPVKKVLELTRGSIIELDKVAGESVELFANGKHVANGEVVVIEDNFGLRITSITDPEERIKSL</sequence>
<dbReference type="GO" id="GO:0009425">
    <property type="term" value="C:bacterial-type flagellum basal body"/>
    <property type="evidence" value="ECO:0007669"/>
    <property type="project" value="InterPro"/>
</dbReference>
<dbReference type="InterPro" id="IPR036429">
    <property type="entry name" value="SpoA-like_sf"/>
</dbReference>